<dbReference type="KEGG" id="ctc:CTC_00638"/>
<evidence type="ECO:0000313" key="1">
    <source>
        <dbReference type="EMBL" id="AAO35248.1"/>
    </source>
</evidence>
<evidence type="ECO:0000313" key="2">
    <source>
        <dbReference type="Proteomes" id="UP000001412"/>
    </source>
</evidence>
<dbReference type="AlphaFoldDB" id="Q897T8"/>
<keyword evidence="2" id="KW-1185">Reference proteome</keyword>
<dbReference type="InterPro" id="IPR012545">
    <property type="entry name" value="DUF1697"/>
</dbReference>
<organism evidence="1 2">
    <name type="scientific">Clostridium tetani (strain Massachusetts / E88)</name>
    <dbReference type="NCBI Taxonomy" id="212717"/>
    <lineage>
        <taxon>Bacteria</taxon>
        <taxon>Bacillati</taxon>
        <taxon>Bacillota</taxon>
        <taxon>Clostridia</taxon>
        <taxon>Eubacteriales</taxon>
        <taxon>Clostridiaceae</taxon>
        <taxon>Clostridium</taxon>
    </lineage>
</organism>
<reference evidence="1 2" key="1">
    <citation type="journal article" date="2003" name="Proc. Natl. Acad. Sci. U.S.A.">
        <title>The genome sequence of Clostridium tetani, the causative agent of tetanus disease.</title>
        <authorList>
            <person name="Brueggemann H."/>
            <person name="Baumer S."/>
            <person name="Fricke W.F."/>
            <person name="Wiezer A."/>
            <person name="Liesegang H."/>
            <person name="Decker I."/>
            <person name="Herzberg C."/>
            <person name="Martinez-Arias R."/>
            <person name="Merkl R."/>
            <person name="Henne A."/>
            <person name="Gottschalk G."/>
        </authorList>
    </citation>
    <scope>NUCLEOTIDE SEQUENCE [LARGE SCALE GENOMIC DNA]</scope>
    <source>
        <strain evidence="2">Massachusetts / E88</strain>
    </source>
</reference>
<dbReference type="HOGENOM" id="CLU_106303_0_0_9"/>
<gene>
    <name evidence="1" type="ordered locus">CTC_00638</name>
</gene>
<proteinExistence type="predicted"/>
<accession>Q897T8</accession>
<dbReference type="EMBL" id="AE015927">
    <property type="protein sequence ID" value="AAO35248.1"/>
    <property type="molecule type" value="Genomic_DNA"/>
</dbReference>
<dbReference type="Pfam" id="PF08002">
    <property type="entry name" value="DUF1697"/>
    <property type="match status" value="1"/>
</dbReference>
<protein>
    <submittedName>
        <fullName evidence="1">Uncharacterized protein</fullName>
    </submittedName>
</protein>
<dbReference type="SUPFAM" id="SSF160379">
    <property type="entry name" value="SP0830-like"/>
    <property type="match status" value="1"/>
</dbReference>
<dbReference type="Proteomes" id="UP000001412">
    <property type="component" value="Chromosome"/>
</dbReference>
<name>Q897T8_CLOTE</name>
<sequence length="129" mass="15142">METNLSYLETVTKIHNIIFQEIGVELSAIIKTKEEIAIEENPFDDSYDFSRIHLVFTNNQIDNIKVKKLKETVFEGEIFSAGNECFYMYLPRYATKKRLNNNYLEIQMDIIATTIKLSVVKRLYDMLDC</sequence>